<sequence length="130" mass="14898">MEEATSAIQDLMRDTARLFEQASKLNAQLLQIDSFVENTDMRTLFKNLEQCKSKYKESLAHAQSLSVALETSAQSIDLHLHQSSSDIQLEKLQKERDTLYEEAVDKSEQIRRLLDCARQLQLTSAQLLQI</sequence>
<feature type="coiled-coil region" evidence="1">
    <location>
        <begin position="1"/>
        <end position="28"/>
    </location>
</feature>
<proteinExistence type="predicted"/>
<organism evidence="2 3">
    <name type="scientific">Coemansia spiralis</name>
    <dbReference type="NCBI Taxonomy" id="417178"/>
    <lineage>
        <taxon>Eukaryota</taxon>
        <taxon>Fungi</taxon>
        <taxon>Fungi incertae sedis</taxon>
        <taxon>Zoopagomycota</taxon>
        <taxon>Kickxellomycotina</taxon>
        <taxon>Kickxellomycetes</taxon>
        <taxon>Kickxellales</taxon>
        <taxon>Kickxellaceae</taxon>
        <taxon>Coemansia</taxon>
    </lineage>
</organism>
<name>A0A9W8KZ81_9FUNG</name>
<evidence type="ECO:0000313" key="3">
    <source>
        <dbReference type="Proteomes" id="UP001151518"/>
    </source>
</evidence>
<protein>
    <submittedName>
        <fullName evidence="2">Uncharacterized protein</fullName>
    </submittedName>
</protein>
<accession>A0A9W8KZ81</accession>
<dbReference type="AlphaFoldDB" id="A0A9W8KZ81"/>
<evidence type="ECO:0000256" key="1">
    <source>
        <dbReference type="SAM" id="Coils"/>
    </source>
</evidence>
<reference evidence="2" key="1">
    <citation type="submission" date="2022-07" db="EMBL/GenBank/DDBJ databases">
        <title>Phylogenomic reconstructions and comparative analyses of Kickxellomycotina fungi.</title>
        <authorList>
            <person name="Reynolds N.K."/>
            <person name="Stajich J.E."/>
            <person name="Barry K."/>
            <person name="Grigoriev I.V."/>
            <person name="Crous P."/>
            <person name="Smith M.E."/>
        </authorList>
    </citation>
    <scope>NUCLEOTIDE SEQUENCE</scope>
    <source>
        <strain evidence="2">NRRL 3115</strain>
    </source>
</reference>
<evidence type="ECO:0000313" key="2">
    <source>
        <dbReference type="EMBL" id="KAJ2679204.1"/>
    </source>
</evidence>
<comment type="caution">
    <text evidence="2">The sequence shown here is derived from an EMBL/GenBank/DDBJ whole genome shotgun (WGS) entry which is preliminary data.</text>
</comment>
<dbReference type="OrthoDB" id="5536370at2759"/>
<keyword evidence="1" id="KW-0175">Coiled coil</keyword>
<dbReference type="Proteomes" id="UP001151518">
    <property type="component" value="Unassembled WGS sequence"/>
</dbReference>
<gene>
    <name evidence="2" type="ORF">GGI25_001772</name>
</gene>
<dbReference type="EMBL" id="JANBTW010000014">
    <property type="protein sequence ID" value="KAJ2679204.1"/>
    <property type="molecule type" value="Genomic_DNA"/>
</dbReference>